<accession>A0A0A8ZM61</accession>
<dbReference type="EMBL" id="GBRH01260060">
    <property type="protein sequence ID" value="JAD37835.1"/>
    <property type="molecule type" value="Transcribed_RNA"/>
</dbReference>
<reference evidence="1" key="2">
    <citation type="journal article" date="2015" name="Data Brief">
        <title>Shoot transcriptome of the giant reed, Arundo donax.</title>
        <authorList>
            <person name="Barrero R.A."/>
            <person name="Guerrero F.D."/>
            <person name="Moolhuijzen P."/>
            <person name="Goolsby J.A."/>
            <person name="Tidwell J."/>
            <person name="Bellgard S.E."/>
            <person name="Bellgard M.I."/>
        </authorList>
    </citation>
    <scope>NUCLEOTIDE SEQUENCE</scope>
    <source>
        <tissue evidence="1">Shoot tissue taken approximately 20 cm above the soil surface</tissue>
    </source>
</reference>
<name>A0A0A8ZM61_ARUDO</name>
<proteinExistence type="predicted"/>
<evidence type="ECO:0000313" key="1">
    <source>
        <dbReference type="EMBL" id="JAD37835.1"/>
    </source>
</evidence>
<reference evidence="1" key="1">
    <citation type="submission" date="2014-09" db="EMBL/GenBank/DDBJ databases">
        <authorList>
            <person name="Magalhaes I.L.F."/>
            <person name="Oliveira U."/>
            <person name="Santos F.R."/>
            <person name="Vidigal T.H.D.A."/>
            <person name="Brescovit A.D."/>
            <person name="Santos A.J."/>
        </authorList>
    </citation>
    <scope>NUCLEOTIDE SEQUENCE</scope>
    <source>
        <tissue evidence="1">Shoot tissue taken approximately 20 cm above the soil surface</tissue>
    </source>
</reference>
<organism evidence="1">
    <name type="scientific">Arundo donax</name>
    <name type="common">Giant reed</name>
    <name type="synonym">Donax arundinaceus</name>
    <dbReference type="NCBI Taxonomy" id="35708"/>
    <lineage>
        <taxon>Eukaryota</taxon>
        <taxon>Viridiplantae</taxon>
        <taxon>Streptophyta</taxon>
        <taxon>Embryophyta</taxon>
        <taxon>Tracheophyta</taxon>
        <taxon>Spermatophyta</taxon>
        <taxon>Magnoliopsida</taxon>
        <taxon>Liliopsida</taxon>
        <taxon>Poales</taxon>
        <taxon>Poaceae</taxon>
        <taxon>PACMAD clade</taxon>
        <taxon>Arundinoideae</taxon>
        <taxon>Arundineae</taxon>
        <taxon>Arundo</taxon>
    </lineage>
</organism>
<protein>
    <submittedName>
        <fullName evidence="1">Uncharacterized protein</fullName>
    </submittedName>
</protein>
<dbReference type="AlphaFoldDB" id="A0A0A8ZM61"/>
<sequence>MKGKCNSTCLCAHWTCYNRSCHPTDIHPSLDYANLTP</sequence>